<evidence type="ECO:0000313" key="3">
    <source>
        <dbReference type="Proteomes" id="UP000295293"/>
    </source>
</evidence>
<sequence>MKQLLMVAALVFSGVAAAAYEKDNGIIRVRLYDYNTPMITGMWILGRVAVPHDNIGADFQMATRSSQGDAYNPTQGGDCAGIPSPLTGVIPDWNGALIGTPAAYGILLGLDPRLYNEPPVLGCQGPGGLAPYDMNFGVTLGDGVALAREGMVLDMSVRREASAPNLVKALSELPVAFLDIHWLRYAYYSDDANTLDGTIFLRMNANTAGGPSHDTLQWPLLTNFDREGRAIALCDRPDAVENPHLGTCMGFYAHERTRVYASHRQGATQELVLMSILGDNPGAPVIDDLNWHTSRRLVAVGGLTAVSAVIAQAEQNFPVANWARW</sequence>
<dbReference type="EMBL" id="SNZH01000014">
    <property type="protein sequence ID" value="TDR40022.1"/>
    <property type="molecule type" value="Genomic_DNA"/>
</dbReference>
<comment type="caution">
    <text evidence="2">The sequence shown here is derived from an EMBL/GenBank/DDBJ whole genome shotgun (WGS) entry which is preliminary data.</text>
</comment>
<reference evidence="2 3" key="1">
    <citation type="submission" date="2019-03" db="EMBL/GenBank/DDBJ databases">
        <title>Genomic Encyclopedia of Type Strains, Phase IV (KMG-IV): sequencing the most valuable type-strain genomes for metagenomic binning, comparative biology and taxonomic classification.</title>
        <authorList>
            <person name="Goeker M."/>
        </authorList>
    </citation>
    <scope>NUCLEOTIDE SEQUENCE [LARGE SCALE GENOMIC DNA]</scope>
    <source>
        <strain evidence="2 3">DSM 21667</strain>
    </source>
</reference>
<feature type="chain" id="PRO_5020610132" evidence="1">
    <location>
        <begin position="19"/>
        <end position="325"/>
    </location>
</feature>
<feature type="signal peptide" evidence="1">
    <location>
        <begin position="1"/>
        <end position="18"/>
    </location>
</feature>
<name>A0A4R6YQM2_9GAMM</name>
<evidence type="ECO:0000256" key="1">
    <source>
        <dbReference type="SAM" id="SignalP"/>
    </source>
</evidence>
<dbReference type="AlphaFoldDB" id="A0A4R6YQM2"/>
<dbReference type="OrthoDB" id="6064586at2"/>
<keyword evidence="1" id="KW-0732">Signal</keyword>
<evidence type="ECO:0000313" key="2">
    <source>
        <dbReference type="EMBL" id="TDR40022.1"/>
    </source>
</evidence>
<proteinExistence type="predicted"/>
<protein>
    <submittedName>
        <fullName evidence="2">Uncharacterized protein</fullName>
    </submittedName>
</protein>
<gene>
    <name evidence="2" type="ORF">DFR29_11474</name>
</gene>
<organism evidence="2 3">
    <name type="scientific">Tahibacter aquaticus</name>
    <dbReference type="NCBI Taxonomy" id="520092"/>
    <lineage>
        <taxon>Bacteria</taxon>
        <taxon>Pseudomonadati</taxon>
        <taxon>Pseudomonadota</taxon>
        <taxon>Gammaproteobacteria</taxon>
        <taxon>Lysobacterales</taxon>
        <taxon>Rhodanobacteraceae</taxon>
        <taxon>Tahibacter</taxon>
    </lineage>
</organism>
<dbReference type="Proteomes" id="UP000295293">
    <property type="component" value="Unassembled WGS sequence"/>
</dbReference>
<keyword evidence="3" id="KW-1185">Reference proteome</keyword>
<accession>A0A4R6YQM2</accession>
<dbReference type="RefSeq" id="WP_133820513.1">
    <property type="nucleotide sequence ID" value="NZ_SNZH01000014.1"/>
</dbReference>